<dbReference type="InterPro" id="IPR012413">
    <property type="entry name" value="BA14K"/>
</dbReference>
<keyword evidence="7" id="KW-0812">Transmembrane</keyword>
<evidence type="ECO:0000313" key="8">
    <source>
        <dbReference type="EMBL" id="MBD0415796.1"/>
    </source>
</evidence>
<comment type="similarity">
    <text evidence="2">Belongs to the BA14k family.</text>
</comment>
<keyword evidence="5" id="KW-0430">Lectin</keyword>
<reference evidence="8" key="1">
    <citation type="submission" date="2020-09" db="EMBL/GenBank/DDBJ databases">
        <title>Genome seq and assembly of Tianweitania sp.</title>
        <authorList>
            <person name="Chhetri G."/>
        </authorList>
    </citation>
    <scope>NUCLEOTIDE SEQUENCE</scope>
    <source>
        <strain evidence="8">Rool2</strain>
    </source>
</reference>
<comment type="caution">
    <text evidence="8">The sequence shown here is derived from an EMBL/GenBank/DDBJ whole genome shotgun (WGS) entry which is preliminary data.</text>
</comment>
<keyword evidence="7" id="KW-0472">Membrane</keyword>
<evidence type="ECO:0000256" key="4">
    <source>
        <dbReference type="ARBA" id="ARBA00022475"/>
    </source>
</evidence>
<evidence type="ECO:0000256" key="1">
    <source>
        <dbReference type="ARBA" id="ARBA00004167"/>
    </source>
</evidence>
<evidence type="ECO:0000256" key="7">
    <source>
        <dbReference type="SAM" id="Phobius"/>
    </source>
</evidence>
<name>A0A8J6U0K4_9HYPH</name>
<sequence length="108" mass="11938">MEAVSAHDHADFLAASIESAIRGGVKSMEFAVTANVSWRLSTIALILGLTIFAALSSNTVKAQQTFPAKKVSREHIEWCYKNHKSYRLLDNTYADSDGNRLECISPYS</sequence>
<evidence type="ECO:0000256" key="5">
    <source>
        <dbReference type="ARBA" id="ARBA00022734"/>
    </source>
</evidence>
<evidence type="ECO:0000313" key="9">
    <source>
        <dbReference type="Proteomes" id="UP000643405"/>
    </source>
</evidence>
<evidence type="ECO:0000256" key="2">
    <source>
        <dbReference type="ARBA" id="ARBA00010270"/>
    </source>
</evidence>
<evidence type="ECO:0000256" key="6">
    <source>
        <dbReference type="ARBA" id="ARBA00025321"/>
    </source>
</evidence>
<keyword evidence="9" id="KW-1185">Reference proteome</keyword>
<comment type="subcellular location">
    <subcellularLocation>
        <location evidence="1">Membrane</location>
        <topology evidence="1">Single-pass membrane protein</topology>
    </subcellularLocation>
</comment>
<dbReference type="GO" id="GO:0016020">
    <property type="term" value="C:membrane"/>
    <property type="evidence" value="ECO:0007669"/>
    <property type="project" value="UniProtKB-SubCell"/>
</dbReference>
<protein>
    <recommendedName>
        <fullName evidence="3">Lectin-like protein BA14k</fullName>
    </recommendedName>
</protein>
<comment type="function">
    <text evidence="6">Has immunoglobulin-binding and hemagglutination properties, and can bind to mannose. Essential for virulence. May be involved in LPS biosynthesis or polysaccharide transport.</text>
</comment>
<organism evidence="8 9">
    <name type="scientific">Oryzicola mucosus</name>
    <dbReference type="NCBI Taxonomy" id="2767425"/>
    <lineage>
        <taxon>Bacteria</taxon>
        <taxon>Pseudomonadati</taxon>
        <taxon>Pseudomonadota</taxon>
        <taxon>Alphaproteobacteria</taxon>
        <taxon>Hyphomicrobiales</taxon>
        <taxon>Phyllobacteriaceae</taxon>
        <taxon>Oryzicola</taxon>
    </lineage>
</organism>
<accession>A0A8J6U0K4</accession>
<gene>
    <name evidence="8" type="ORF">ICI42_14130</name>
</gene>
<dbReference type="Proteomes" id="UP000643405">
    <property type="component" value="Unassembled WGS sequence"/>
</dbReference>
<feature type="transmembrane region" description="Helical" evidence="7">
    <location>
        <begin position="36"/>
        <end position="55"/>
    </location>
</feature>
<keyword evidence="4" id="KW-1003">Cell membrane</keyword>
<evidence type="ECO:0000256" key="3">
    <source>
        <dbReference type="ARBA" id="ARBA00020552"/>
    </source>
</evidence>
<dbReference type="Pfam" id="PF07886">
    <property type="entry name" value="BA14K"/>
    <property type="match status" value="1"/>
</dbReference>
<dbReference type="GO" id="GO:0030246">
    <property type="term" value="F:carbohydrate binding"/>
    <property type="evidence" value="ECO:0007669"/>
    <property type="project" value="UniProtKB-KW"/>
</dbReference>
<keyword evidence="7" id="KW-1133">Transmembrane helix</keyword>
<dbReference type="EMBL" id="JACVVX010000004">
    <property type="protein sequence ID" value="MBD0415796.1"/>
    <property type="molecule type" value="Genomic_DNA"/>
</dbReference>
<dbReference type="AlphaFoldDB" id="A0A8J6U0K4"/>
<proteinExistence type="inferred from homology"/>